<protein>
    <submittedName>
        <fullName evidence="2">Uncharacterized protein</fullName>
    </submittedName>
</protein>
<name>A0A316TND1_9BACT</name>
<dbReference type="OrthoDB" id="1523356at2"/>
<dbReference type="EMBL" id="QGGB01000007">
    <property type="protein sequence ID" value="PWN06113.1"/>
    <property type="molecule type" value="Genomic_DNA"/>
</dbReference>
<keyword evidence="3" id="KW-1185">Reference proteome</keyword>
<comment type="caution">
    <text evidence="2">The sequence shown here is derived from an EMBL/GenBank/DDBJ whole genome shotgun (WGS) entry which is preliminary data.</text>
</comment>
<keyword evidence="1" id="KW-0812">Transmembrane</keyword>
<accession>A0A316TND1</accession>
<feature type="transmembrane region" description="Helical" evidence="1">
    <location>
        <begin position="193"/>
        <end position="210"/>
    </location>
</feature>
<dbReference type="Proteomes" id="UP000245533">
    <property type="component" value="Unassembled WGS sequence"/>
</dbReference>
<organism evidence="2 3">
    <name type="scientific">Rhodohalobacter mucosus</name>
    <dbReference type="NCBI Taxonomy" id="2079485"/>
    <lineage>
        <taxon>Bacteria</taxon>
        <taxon>Pseudomonadati</taxon>
        <taxon>Balneolota</taxon>
        <taxon>Balneolia</taxon>
        <taxon>Balneolales</taxon>
        <taxon>Balneolaceae</taxon>
        <taxon>Rhodohalobacter</taxon>
    </lineage>
</organism>
<reference evidence="2 3" key="1">
    <citation type="submission" date="2018-05" db="EMBL/GenBank/DDBJ databases">
        <title>Rhodohalobacter halophilus gen. nov., sp. nov., a moderately halophilic member of the family Balneolaceae.</title>
        <authorList>
            <person name="Liu Z.-W."/>
        </authorList>
    </citation>
    <scope>NUCLEOTIDE SEQUENCE [LARGE SCALE GENOMIC DNA]</scope>
    <source>
        <strain evidence="2 3">8A47</strain>
    </source>
</reference>
<evidence type="ECO:0000256" key="1">
    <source>
        <dbReference type="SAM" id="Phobius"/>
    </source>
</evidence>
<evidence type="ECO:0000313" key="3">
    <source>
        <dbReference type="Proteomes" id="UP000245533"/>
    </source>
</evidence>
<dbReference type="RefSeq" id="WP_109646906.1">
    <property type="nucleotide sequence ID" value="NZ_QGGB01000007.1"/>
</dbReference>
<keyword evidence="1" id="KW-0472">Membrane</keyword>
<evidence type="ECO:0000313" key="2">
    <source>
        <dbReference type="EMBL" id="PWN06113.1"/>
    </source>
</evidence>
<sequence length="226" mass="25016">MSNQSSFTSTGLGESRIVGNVIATDKAELRIIGRNPQRGLPREGVPFSLDLEIETFRNWAKVFFLPFLASWGACPDALVVVRSADTGRVWGVQRMRTSLWENCRAQARLVFDRDFRPDATSRIVFELYPDGVDINNLQEKDRIEQSMAMTLDLGEQDGQQSGIYAPPTRSWYKLPSMKAGSALGEVNTMLKRVIIIAGVGAGFYFAAPLLPGLRDGVKQLTGKTSK</sequence>
<proteinExistence type="predicted"/>
<gene>
    <name evidence="2" type="ORF">DDZ15_09685</name>
</gene>
<keyword evidence="1" id="KW-1133">Transmembrane helix</keyword>
<dbReference type="AlphaFoldDB" id="A0A316TND1"/>